<dbReference type="GO" id="GO:0004601">
    <property type="term" value="F:peroxidase activity"/>
    <property type="evidence" value="ECO:0007669"/>
    <property type="project" value="UniProtKB-KW"/>
</dbReference>
<protein>
    <submittedName>
        <fullName evidence="4">Heme peroxidase family protein</fullName>
    </submittedName>
</protein>
<dbReference type="PROSITE" id="PS50292">
    <property type="entry name" value="PEROXIDASE_3"/>
    <property type="match status" value="1"/>
</dbReference>
<dbReference type="InterPro" id="IPR019791">
    <property type="entry name" value="Haem_peroxidase_animal"/>
</dbReference>
<evidence type="ECO:0000256" key="3">
    <source>
        <dbReference type="ARBA" id="ARBA00023180"/>
    </source>
</evidence>
<proteinExistence type="predicted"/>
<keyword evidence="4" id="KW-0560">Oxidoreductase</keyword>
<evidence type="ECO:0000313" key="4">
    <source>
        <dbReference type="EMBL" id="MEX4009153.1"/>
    </source>
</evidence>
<dbReference type="CDD" id="cd09819">
    <property type="entry name" value="An_peroxidase_bacterial_1"/>
    <property type="match status" value="1"/>
</dbReference>
<keyword evidence="2" id="KW-0964">Secreted</keyword>
<gene>
    <name evidence="4" type="ORF">V1479_17715</name>
</gene>
<dbReference type="PRINTS" id="PR00457">
    <property type="entry name" value="ANPEROXIDASE"/>
</dbReference>
<dbReference type="PANTHER" id="PTHR11475:SF4">
    <property type="entry name" value="CHORION PEROXIDASE"/>
    <property type="match status" value="1"/>
</dbReference>
<evidence type="ECO:0000256" key="1">
    <source>
        <dbReference type="ARBA" id="ARBA00004613"/>
    </source>
</evidence>
<dbReference type="Proteomes" id="UP001559025">
    <property type="component" value="Unassembled WGS sequence"/>
</dbReference>
<comment type="caution">
    <text evidence="4">The sequence shown here is derived from an EMBL/GenBank/DDBJ whole genome shotgun (WGS) entry which is preliminary data.</text>
</comment>
<dbReference type="PANTHER" id="PTHR11475">
    <property type="entry name" value="OXIDASE/PEROXIDASE"/>
    <property type="match status" value="1"/>
</dbReference>
<name>A0ABV3WWV5_9HYPH</name>
<comment type="subcellular location">
    <subcellularLocation>
        <location evidence="1">Secreted</location>
    </subcellularLocation>
</comment>
<dbReference type="InterPro" id="IPR010255">
    <property type="entry name" value="Haem_peroxidase_sf"/>
</dbReference>
<dbReference type="SUPFAM" id="SSF48113">
    <property type="entry name" value="Heme-dependent peroxidases"/>
    <property type="match status" value="1"/>
</dbReference>
<accession>A0ABV3WWV5</accession>
<reference evidence="4 5" key="1">
    <citation type="submission" date="2024-01" db="EMBL/GenBank/DDBJ databases">
        <title>New evidence supports the origin of RcGTA from prophage.</title>
        <authorList>
            <person name="Xu Y."/>
            <person name="Liu B."/>
            <person name="Chen F."/>
        </authorList>
    </citation>
    <scope>NUCLEOTIDE SEQUENCE [LARGE SCALE GENOMIC DNA]</scope>
    <source>
        <strain evidence="4 5">CBW1107-2</strain>
    </source>
</reference>
<dbReference type="Pfam" id="PF03098">
    <property type="entry name" value="An_peroxidase"/>
    <property type="match status" value="1"/>
</dbReference>
<sequence length="535" mass="58800">MSLKTKTIPRKTMSSLTTELVGSLKMKANAVKTTPGHGQAGRHPTRELLDTLSGHKDPGMFGRMFPKLEPLRVSDAKLEDLARAMVDSSPGSPDGNNDDIPSGFTYLGQFVDHDISLDMTSLGDKEKDPLGIENFRTPSLDLDAIYGLGPDGSPHLYARNPDNRNKPGPKFLIGKNFDTGEGAFRNDLPRNPEGRALIGDHRNDENLLVAQTHLAFLKFHNKVCDIVAGGANPPDNVFMEARRMVTWHYQWMILHDFVERLCGDGIVAKILHDGRKFYRFKRVPYMPVEFSAAAYRLGHSMVRQRYPHNRIFTGADFDLFFGFSGLSGQIVGDLAPVPPTGPLPVSTLPSNWIIDWRRFFKLGDSGGAPVATTPSRKIDPYLVPALAKLPGEDENSLSAILAFRNLKRGVTLGLPSGQDVAAAMRIKNPLTPDEIASDSGGSTDGAVAKQHGMHTATPLWYYILKEAKVRHDGKRLGPVGATIISEVFVGLVHGDHASYLWQRANWKPTLPSAQANDFTMVDLLRLVDDINPLGD</sequence>
<organism evidence="4 5">
    <name type="scientific">Neoaquamicrobium sediminum</name>
    <dbReference type="NCBI Taxonomy" id="1849104"/>
    <lineage>
        <taxon>Bacteria</taxon>
        <taxon>Pseudomonadati</taxon>
        <taxon>Pseudomonadota</taxon>
        <taxon>Alphaproteobacteria</taxon>
        <taxon>Hyphomicrobiales</taxon>
        <taxon>Phyllobacteriaceae</taxon>
        <taxon>Neoaquamicrobium</taxon>
    </lineage>
</organism>
<dbReference type="EMBL" id="JAZHFV010000006">
    <property type="protein sequence ID" value="MEX4009153.1"/>
    <property type="molecule type" value="Genomic_DNA"/>
</dbReference>
<evidence type="ECO:0000256" key="2">
    <source>
        <dbReference type="ARBA" id="ARBA00022525"/>
    </source>
</evidence>
<dbReference type="RefSeq" id="WP_368804114.1">
    <property type="nucleotide sequence ID" value="NZ_JAZHFV010000006.1"/>
</dbReference>
<keyword evidence="4" id="KW-0575">Peroxidase</keyword>
<keyword evidence="5" id="KW-1185">Reference proteome</keyword>
<keyword evidence="3" id="KW-0325">Glycoprotein</keyword>
<evidence type="ECO:0000313" key="5">
    <source>
        <dbReference type="Proteomes" id="UP001559025"/>
    </source>
</evidence>
<dbReference type="Gene3D" id="1.10.640.10">
    <property type="entry name" value="Haem peroxidase domain superfamily, animal type"/>
    <property type="match status" value="1"/>
</dbReference>
<dbReference type="InterPro" id="IPR037120">
    <property type="entry name" value="Haem_peroxidase_sf_animal"/>
</dbReference>